<evidence type="ECO:0000256" key="17">
    <source>
        <dbReference type="SAM" id="MobiDB-lite"/>
    </source>
</evidence>
<comment type="subcellular location">
    <subcellularLocation>
        <location evidence="2">Cell inner membrane</location>
        <topology evidence="2">Single-pass membrane protein</topology>
        <orientation evidence="2">Periplasmic side</orientation>
    </subcellularLocation>
</comment>
<dbReference type="SUPFAM" id="SSF158855">
    <property type="entry name" value="Lipase chaperone-like"/>
    <property type="match status" value="1"/>
</dbReference>
<evidence type="ECO:0000313" key="19">
    <source>
        <dbReference type="Proteomes" id="UP001465331"/>
    </source>
</evidence>
<keyword evidence="12 16" id="KW-0143">Chaperone</keyword>
<gene>
    <name evidence="16" type="primary">lifO</name>
    <name evidence="18" type="ORF">ABSH63_01200</name>
</gene>
<evidence type="ECO:0000256" key="7">
    <source>
        <dbReference type="ARBA" id="ARBA00022692"/>
    </source>
</evidence>
<keyword evidence="9 16" id="KW-1133">Transmembrane helix</keyword>
<comment type="similarity">
    <text evidence="3 16">Belongs to the lipase chaperone family.</text>
</comment>
<evidence type="ECO:0000256" key="2">
    <source>
        <dbReference type="ARBA" id="ARBA00004383"/>
    </source>
</evidence>
<dbReference type="Pfam" id="PF03280">
    <property type="entry name" value="Lipase_chap"/>
    <property type="match status" value="1"/>
</dbReference>
<reference evidence="18 19" key="1">
    <citation type="submission" date="2024-06" db="EMBL/GenBank/DDBJ databases">
        <authorList>
            <person name="Li Z."/>
            <person name="Jiang Y."/>
        </authorList>
    </citation>
    <scope>NUCLEOTIDE SEQUENCE [LARGE SCALE GENOMIC DNA]</scope>
    <source>
        <strain evidence="18 19">HSW-8</strain>
    </source>
</reference>
<evidence type="ECO:0000256" key="11">
    <source>
        <dbReference type="ARBA" id="ARBA00023136"/>
    </source>
</evidence>
<comment type="caution">
    <text evidence="18">The sequence shown here is derived from an EMBL/GenBank/DDBJ whole genome shotgun (WGS) entry which is preliminary data.</text>
</comment>
<evidence type="ECO:0000256" key="13">
    <source>
        <dbReference type="ARBA" id="ARBA00030948"/>
    </source>
</evidence>
<evidence type="ECO:0000256" key="3">
    <source>
        <dbReference type="ARBA" id="ARBA00010358"/>
    </source>
</evidence>
<evidence type="ECO:0000256" key="15">
    <source>
        <dbReference type="ARBA" id="ARBA00033028"/>
    </source>
</evidence>
<keyword evidence="19" id="KW-1185">Reference proteome</keyword>
<evidence type="ECO:0000256" key="6">
    <source>
        <dbReference type="ARBA" id="ARBA00022519"/>
    </source>
</evidence>
<evidence type="ECO:0000256" key="10">
    <source>
        <dbReference type="ARBA" id="ARBA00023098"/>
    </source>
</evidence>
<keyword evidence="5 16" id="KW-1003">Cell membrane</keyword>
<dbReference type="InterPro" id="IPR004961">
    <property type="entry name" value="Lipase_chaperone"/>
</dbReference>
<feature type="region of interest" description="Disordered" evidence="17">
    <location>
        <begin position="26"/>
        <end position="62"/>
    </location>
</feature>
<keyword evidence="11 16" id="KW-0472">Membrane</keyword>
<feature type="compositionally biased region" description="Pro residues" evidence="17">
    <location>
        <begin position="34"/>
        <end position="49"/>
    </location>
</feature>
<evidence type="ECO:0000313" key="18">
    <source>
        <dbReference type="EMBL" id="MES0872630.1"/>
    </source>
</evidence>
<evidence type="ECO:0000256" key="9">
    <source>
        <dbReference type="ARBA" id="ARBA00022989"/>
    </source>
</evidence>
<evidence type="ECO:0000256" key="5">
    <source>
        <dbReference type="ARBA" id="ARBA00022475"/>
    </source>
</evidence>
<comment type="function">
    <text evidence="1 16">May be involved in the folding of the extracellular lipase during its passage through the periplasm.</text>
</comment>
<evidence type="ECO:0000256" key="8">
    <source>
        <dbReference type="ARBA" id="ARBA00022963"/>
    </source>
</evidence>
<dbReference type="HAMAP" id="MF_00790">
    <property type="entry name" value="Lipase_chap"/>
    <property type="match status" value="1"/>
</dbReference>
<organism evidence="18 19">
    <name type="scientific">Sinimarinibacterium thermocellulolyticum</name>
    <dbReference type="NCBI Taxonomy" id="3170016"/>
    <lineage>
        <taxon>Bacteria</taxon>
        <taxon>Pseudomonadati</taxon>
        <taxon>Pseudomonadota</taxon>
        <taxon>Gammaproteobacteria</taxon>
        <taxon>Nevskiales</taxon>
        <taxon>Nevskiaceae</taxon>
        <taxon>Sinimarinibacterium</taxon>
    </lineage>
</organism>
<protein>
    <recommendedName>
        <fullName evidence="4 16">Lipase chaperone</fullName>
    </recommendedName>
    <alternativeName>
        <fullName evidence="16">Lipase activator protein</fullName>
    </alternativeName>
    <alternativeName>
        <fullName evidence="15 16">Lipase foldase</fullName>
    </alternativeName>
    <alternativeName>
        <fullName evidence="13 16">Lipase helper protein</fullName>
    </alternativeName>
    <alternativeName>
        <fullName evidence="14 16">Lipase modulator</fullName>
    </alternativeName>
</protein>
<proteinExistence type="inferred from homology"/>
<sequence>MRTSRLGMAMVGALIGAALIVLRDEPERSAPQTAPAPQPAQWPPAPSLPTAPDTGAPLTHDAPAASAHAVEDAADDAVPFAASLVGTEVDGYFETGPNGELRVTRRTRDLFDYFLATHGERSLEEIVAEIRRRADATLPADAARQAHDLLDRYIAYKQSAQTYLSQSVDPAQSIDWYQTAEQVFRTLVERRRQSFSTDEIEAFFGAEERYGEYALQRLRIETDDQLTDAQRTARLAALEAAAPAEIREVRERAVGHLEREAVVARMRAAGAGDAQILRYREAHVGADEARRLAELDARYADWERRYARYAAERDAMLATPPCDSAAGAQALQDLRRAYFSGEEIERARVSDSLLCQTGTRG</sequence>
<evidence type="ECO:0000256" key="14">
    <source>
        <dbReference type="ARBA" id="ARBA00031542"/>
    </source>
</evidence>
<name>A0ABV2A5U1_9GAMM</name>
<keyword evidence="10 16" id="KW-0443">Lipid metabolism</keyword>
<keyword evidence="8 16" id="KW-0442">Lipid degradation</keyword>
<accession>A0ABV2A5U1</accession>
<keyword evidence="7 16" id="KW-0812">Transmembrane</keyword>
<evidence type="ECO:0000256" key="1">
    <source>
        <dbReference type="ARBA" id="ARBA00003280"/>
    </source>
</evidence>
<evidence type="ECO:0000256" key="12">
    <source>
        <dbReference type="ARBA" id="ARBA00023186"/>
    </source>
</evidence>
<evidence type="ECO:0000256" key="4">
    <source>
        <dbReference type="ARBA" id="ARBA00019692"/>
    </source>
</evidence>
<dbReference type="RefSeq" id="WP_352886628.1">
    <property type="nucleotide sequence ID" value="NZ_JBEPIJ010000001.1"/>
</dbReference>
<keyword evidence="6 16" id="KW-0997">Cell inner membrane</keyword>
<dbReference type="Proteomes" id="UP001465331">
    <property type="component" value="Unassembled WGS sequence"/>
</dbReference>
<evidence type="ECO:0000256" key="16">
    <source>
        <dbReference type="HAMAP-Rule" id="MF_00790"/>
    </source>
</evidence>
<dbReference type="EMBL" id="JBEPIJ010000001">
    <property type="protein sequence ID" value="MES0872630.1"/>
    <property type="molecule type" value="Genomic_DNA"/>
</dbReference>